<dbReference type="Proteomes" id="UP000269945">
    <property type="component" value="Unassembled WGS sequence"/>
</dbReference>
<feature type="region of interest" description="Disordered" evidence="1">
    <location>
        <begin position="1"/>
        <end position="20"/>
    </location>
</feature>
<accession>A0A9X9LVY7</accession>
<dbReference type="AlphaFoldDB" id="A0A9X9LVY7"/>
<evidence type="ECO:0000313" key="3">
    <source>
        <dbReference type="Proteomes" id="UP000269945"/>
    </source>
</evidence>
<feature type="non-terminal residue" evidence="2">
    <location>
        <position position="40"/>
    </location>
</feature>
<keyword evidence="3" id="KW-1185">Reference proteome</keyword>
<gene>
    <name evidence="2" type="ORF">BN2614_LOCUS6</name>
</gene>
<comment type="caution">
    <text evidence="2">The sequence shown here is derived from an EMBL/GenBank/DDBJ whole genome shotgun (WGS) entry which is preliminary data.</text>
</comment>
<dbReference type="EMBL" id="CYRY02022796">
    <property type="protein sequence ID" value="VCW97708.1"/>
    <property type="molecule type" value="Genomic_DNA"/>
</dbReference>
<sequence>STRPEHLPGPFTSLSVGQSPVEMKIKAQDNMSEKDSTNDW</sequence>
<protein>
    <submittedName>
        <fullName evidence="2">Uncharacterized protein</fullName>
    </submittedName>
</protein>
<evidence type="ECO:0000256" key="1">
    <source>
        <dbReference type="SAM" id="MobiDB-lite"/>
    </source>
</evidence>
<evidence type="ECO:0000313" key="2">
    <source>
        <dbReference type="EMBL" id="VCW97708.1"/>
    </source>
</evidence>
<name>A0A9X9LVY7_GULGU</name>
<organism evidence="2 3">
    <name type="scientific">Gulo gulo</name>
    <name type="common">Wolverine</name>
    <name type="synonym">Gluton</name>
    <dbReference type="NCBI Taxonomy" id="48420"/>
    <lineage>
        <taxon>Eukaryota</taxon>
        <taxon>Metazoa</taxon>
        <taxon>Chordata</taxon>
        <taxon>Craniata</taxon>
        <taxon>Vertebrata</taxon>
        <taxon>Euteleostomi</taxon>
        <taxon>Mammalia</taxon>
        <taxon>Eutheria</taxon>
        <taxon>Laurasiatheria</taxon>
        <taxon>Carnivora</taxon>
        <taxon>Caniformia</taxon>
        <taxon>Musteloidea</taxon>
        <taxon>Mustelidae</taxon>
        <taxon>Guloninae</taxon>
        <taxon>Gulo</taxon>
    </lineage>
</organism>
<reference evidence="2 3" key="1">
    <citation type="submission" date="2018-10" db="EMBL/GenBank/DDBJ databases">
        <authorList>
            <person name="Ekblom R."/>
            <person name="Jareborg N."/>
        </authorList>
    </citation>
    <scope>NUCLEOTIDE SEQUENCE [LARGE SCALE GENOMIC DNA]</scope>
    <source>
        <tissue evidence="2">Muscle</tissue>
    </source>
</reference>
<proteinExistence type="predicted"/>